<organism evidence="2 4">
    <name type="scientific">Nonlabens ulvanivorans</name>
    <name type="common">Persicivirga ulvanivorans</name>
    <dbReference type="NCBI Taxonomy" id="906888"/>
    <lineage>
        <taxon>Bacteria</taxon>
        <taxon>Pseudomonadati</taxon>
        <taxon>Bacteroidota</taxon>
        <taxon>Flavobacteriia</taxon>
        <taxon>Flavobacteriales</taxon>
        <taxon>Flavobacteriaceae</taxon>
        <taxon>Nonlabens</taxon>
    </lineage>
</organism>
<accession>A0A084JW23</accession>
<reference evidence="2 4" key="1">
    <citation type="submission" date="2014-07" db="EMBL/GenBank/DDBJ databases">
        <title>Draft genome sequence of Nonlabens ulvanivorans, an ulvan degrading bacterium.</title>
        <authorList>
            <person name="Kopel M."/>
            <person name="Helbert W."/>
            <person name="Henrissat B."/>
            <person name="Doniger T."/>
            <person name="Banin E."/>
        </authorList>
    </citation>
    <scope>NUCLEOTIDE SEQUENCE [LARGE SCALE GENOMIC DNA]</scope>
    <source>
        <strain evidence="2 4">PLR</strain>
    </source>
</reference>
<dbReference type="EMBL" id="JPJI01000032">
    <property type="protein sequence ID" value="KEZ93157.1"/>
    <property type="molecule type" value="Genomic_DNA"/>
</dbReference>
<dbReference type="EMBL" id="PVNA01000003">
    <property type="protein sequence ID" value="PRX13723.1"/>
    <property type="molecule type" value="Genomic_DNA"/>
</dbReference>
<evidence type="ECO:0000313" key="2">
    <source>
        <dbReference type="EMBL" id="KEZ93157.1"/>
    </source>
</evidence>
<comment type="caution">
    <text evidence="2">The sequence shown here is derived from an EMBL/GenBank/DDBJ whole genome shotgun (WGS) entry which is preliminary data.</text>
</comment>
<gene>
    <name evidence="2" type="ORF">IL45_13625</name>
    <name evidence="3" type="ORF">LY02_01971</name>
</gene>
<evidence type="ECO:0000259" key="1">
    <source>
        <dbReference type="Pfam" id="PF18731"/>
    </source>
</evidence>
<dbReference type="Proteomes" id="UP000239997">
    <property type="component" value="Unassembled WGS sequence"/>
</dbReference>
<protein>
    <recommendedName>
        <fullName evidence="1">Swt1-like HEPN domain-containing protein</fullName>
    </recommendedName>
</protein>
<sequence>MKTNYTFEILTLDSKGQTTIKSDKNLAFSLMSNGGIWSNPKIRVNKIHDDVLKINLGISQISQEEEQDFNIKNTFILKLEGDFEVVEHLRILILQHLESVGLDQTYVLLDEVSSEISFKIYPQINKVENLLRKYVMKFFVTKLGPSWWNVTADSEMKKKVNARKNNESLFSKHIDNRAYLIDFGELGKVVHSQSSGFISREDIVSKVLDLDETEEAIKTLKTELESNYTKFFKDTFKSNNFQQKWEELEKIRHKVAHNNLFSKNDLHRASDLCKELTDIISTANDSIETIQFNLEEKDTLKENITYGLETYDVITKDELLRKLTESVKWAQKTRDNFVGLKHFVTNYLGSIGYDYQSSYDLINQLESEGIIELWDYQGANNLYPVKAIRFPEKINGTLAGNEALLKAKSELKK</sequence>
<evidence type="ECO:0000313" key="4">
    <source>
        <dbReference type="Proteomes" id="UP000028531"/>
    </source>
</evidence>
<evidence type="ECO:0000313" key="5">
    <source>
        <dbReference type="Proteomes" id="UP000239997"/>
    </source>
</evidence>
<name>A0A084JW23_NONUL</name>
<dbReference type="InterPro" id="IPR041650">
    <property type="entry name" value="HEPN_Swt1"/>
</dbReference>
<dbReference type="OrthoDB" id="1414649at2"/>
<dbReference type="Pfam" id="PF18731">
    <property type="entry name" value="HEPN_Swt1"/>
    <property type="match status" value="1"/>
</dbReference>
<reference evidence="3 5" key="2">
    <citation type="submission" date="2018-03" db="EMBL/GenBank/DDBJ databases">
        <title>Genomic Encyclopedia of Archaeal and Bacterial Type Strains, Phase II (KMG-II): from individual species to whole genera.</title>
        <authorList>
            <person name="Goeker M."/>
        </authorList>
    </citation>
    <scope>NUCLEOTIDE SEQUENCE [LARGE SCALE GENOMIC DNA]</scope>
    <source>
        <strain evidence="3 5">DSM 22727</strain>
    </source>
</reference>
<dbReference type="AlphaFoldDB" id="A0A084JW23"/>
<proteinExistence type="predicted"/>
<feature type="domain" description="Swt1-like HEPN" evidence="1">
    <location>
        <begin position="128"/>
        <end position="281"/>
    </location>
</feature>
<evidence type="ECO:0000313" key="3">
    <source>
        <dbReference type="EMBL" id="PRX13723.1"/>
    </source>
</evidence>
<dbReference type="Proteomes" id="UP000028531">
    <property type="component" value="Unassembled WGS sequence"/>
</dbReference>
<dbReference type="RefSeq" id="WP_036584827.1">
    <property type="nucleotide sequence ID" value="NZ_JPJI01000032.1"/>
</dbReference>
<keyword evidence="5" id="KW-1185">Reference proteome</keyword>